<sequence>MHQLLQLNYFKEQIFKITILKQLISIWNLLKFNYLLFLKLFETIFFTSIVCYCTTIFDFIFDSQIRQPLLKILDILLDSSVHVKFKIQCEFFICEDIITLSGEITYYFKTNKISVFFFFSYFCQIMLKNLRVVHKIHQKYSAQVCNFLIIKKKTLLFFLPEIFCRNVAGVGYFVTKRLNIKALTFEIFLDNKAQHEQKRKQKPLNYKEFLKRTPKRKNRSQINFLLFKPKRI</sequence>
<protein>
    <submittedName>
        <fullName evidence="1">Uncharacterized protein</fullName>
    </submittedName>
</protein>
<dbReference type="EMBL" id="ASPP01029182">
    <property type="protein sequence ID" value="ETO04572.1"/>
    <property type="molecule type" value="Genomic_DNA"/>
</dbReference>
<dbReference type="Proteomes" id="UP000023152">
    <property type="component" value="Unassembled WGS sequence"/>
</dbReference>
<name>X6LTX2_RETFI</name>
<keyword evidence="2" id="KW-1185">Reference proteome</keyword>
<accession>X6LTX2</accession>
<evidence type="ECO:0000313" key="1">
    <source>
        <dbReference type="EMBL" id="ETO04572.1"/>
    </source>
</evidence>
<proteinExistence type="predicted"/>
<organism evidence="1 2">
    <name type="scientific">Reticulomyxa filosa</name>
    <dbReference type="NCBI Taxonomy" id="46433"/>
    <lineage>
        <taxon>Eukaryota</taxon>
        <taxon>Sar</taxon>
        <taxon>Rhizaria</taxon>
        <taxon>Retaria</taxon>
        <taxon>Foraminifera</taxon>
        <taxon>Monothalamids</taxon>
        <taxon>Reticulomyxidae</taxon>
        <taxon>Reticulomyxa</taxon>
    </lineage>
</organism>
<comment type="caution">
    <text evidence="1">The sequence shown here is derived from an EMBL/GenBank/DDBJ whole genome shotgun (WGS) entry which is preliminary data.</text>
</comment>
<dbReference type="AlphaFoldDB" id="X6LTX2"/>
<gene>
    <name evidence="1" type="ORF">RFI_32825</name>
</gene>
<evidence type="ECO:0000313" key="2">
    <source>
        <dbReference type="Proteomes" id="UP000023152"/>
    </source>
</evidence>
<reference evidence="1 2" key="1">
    <citation type="journal article" date="2013" name="Curr. Biol.">
        <title>The Genome of the Foraminiferan Reticulomyxa filosa.</title>
        <authorList>
            <person name="Glockner G."/>
            <person name="Hulsmann N."/>
            <person name="Schleicher M."/>
            <person name="Noegel A.A."/>
            <person name="Eichinger L."/>
            <person name="Gallinger C."/>
            <person name="Pawlowski J."/>
            <person name="Sierra R."/>
            <person name="Euteneuer U."/>
            <person name="Pillet L."/>
            <person name="Moustafa A."/>
            <person name="Platzer M."/>
            <person name="Groth M."/>
            <person name="Szafranski K."/>
            <person name="Schliwa M."/>
        </authorList>
    </citation>
    <scope>NUCLEOTIDE SEQUENCE [LARGE SCALE GENOMIC DNA]</scope>
</reference>